<dbReference type="InterPro" id="IPR011990">
    <property type="entry name" value="TPR-like_helical_dom_sf"/>
</dbReference>
<dbReference type="STRING" id="1414854.GQ61_02880"/>
<feature type="domain" description="F-box" evidence="2">
    <location>
        <begin position="65"/>
        <end position="111"/>
    </location>
</feature>
<name>A0A1W6N3I3_9PROT</name>
<dbReference type="Gene3D" id="1.25.40.10">
    <property type="entry name" value="Tetratricopeptide repeat domain"/>
    <property type="match status" value="1"/>
</dbReference>
<sequence>MIKISFFPTLITLLLLLCNSPLLATNDENDFNKSFSHIGLNQNQLEDDRLSTSQQRQVISHHNDENYLEFLSDEVILYLFSFLNPLDIRRVSLSNVRMRGVSQESSLWKHYGIRMRLPLNDAITPLDKETITVQFLLIKASLAVALGEIESHKLILFRIAKKTGKYPQILPIINNAQIHKLTSISQRRKRRKFIEKVADVGCPWALDEKLCGILFGNMGYSQNFKQGKELVRTLFLQNHPWAQEKKLEGLMFRTNGYKRNPRKADRLFAKFIALGNEGALERQLSLHLRSQSQHDKTAKRFVNQWVRINHPWALRKKFEGRMNGTNGFRKKPQSAKAFLAKLADQGIPWALEEQYTSLKYGYNEFEEDVNAAQSFLDQWYQRGHPWAVEKRLTEEFCAFQGLPTSLVAKEFIDSEIDTHFSVKSIKAAGCLFGLFGFRKNKKLASEIISDYNITLFDMTY</sequence>
<dbReference type="InterPro" id="IPR001810">
    <property type="entry name" value="F-box_dom"/>
</dbReference>
<feature type="signal peptide" evidence="1">
    <location>
        <begin position="1"/>
        <end position="24"/>
    </location>
</feature>
<evidence type="ECO:0000256" key="1">
    <source>
        <dbReference type="SAM" id="SignalP"/>
    </source>
</evidence>
<dbReference type="AlphaFoldDB" id="A0A1W6N3I3"/>
<reference evidence="3 4" key="1">
    <citation type="submission" date="2014-06" db="EMBL/GenBank/DDBJ databases">
        <title>The genome of the endonuclear symbiont Nucleicultrix amoebiphila.</title>
        <authorList>
            <person name="Schulz F."/>
            <person name="Horn M."/>
        </authorList>
    </citation>
    <scope>NUCLEOTIDE SEQUENCE [LARGE SCALE GENOMIC DNA]</scope>
    <source>
        <strain evidence="3 4">FS5</strain>
    </source>
</reference>
<dbReference type="EMBL" id="CP008743">
    <property type="protein sequence ID" value="ARN84440.1"/>
    <property type="molecule type" value="Genomic_DNA"/>
</dbReference>
<evidence type="ECO:0000313" key="3">
    <source>
        <dbReference type="EMBL" id="ARN84440.1"/>
    </source>
</evidence>
<dbReference type="SUPFAM" id="SSF81901">
    <property type="entry name" value="HCP-like"/>
    <property type="match status" value="1"/>
</dbReference>
<organism evidence="3 4">
    <name type="scientific">Candidatus Nucleicultrix amoebiphila FS5</name>
    <dbReference type="NCBI Taxonomy" id="1414854"/>
    <lineage>
        <taxon>Bacteria</taxon>
        <taxon>Pseudomonadati</taxon>
        <taxon>Pseudomonadota</taxon>
        <taxon>Alphaproteobacteria</taxon>
        <taxon>Holosporales</taxon>
        <taxon>Candidatus Nucleicultricaceae</taxon>
        <taxon>Candidatus Nucleicultrix</taxon>
    </lineage>
</organism>
<dbReference type="KEGG" id="naf:GQ61_02880"/>
<accession>A0A1W6N3I3</accession>
<dbReference type="SUPFAM" id="SSF81383">
    <property type="entry name" value="F-box domain"/>
    <property type="match status" value="1"/>
</dbReference>
<proteinExistence type="predicted"/>
<dbReference type="Gene3D" id="1.20.1280.50">
    <property type="match status" value="1"/>
</dbReference>
<keyword evidence="4" id="KW-1185">Reference proteome</keyword>
<dbReference type="PROSITE" id="PS50181">
    <property type="entry name" value="FBOX"/>
    <property type="match status" value="1"/>
</dbReference>
<gene>
    <name evidence="3" type="ORF">GQ61_02880</name>
</gene>
<protein>
    <recommendedName>
        <fullName evidence="2">F-box domain-containing protein</fullName>
    </recommendedName>
</protein>
<dbReference type="Proteomes" id="UP000237351">
    <property type="component" value="Chromosome"/>
</dbReference>
<dbReference type="OrthoDB" id="8499565at2"/>
<keyword evidence="1" id="KW-0732">Signal</keyword>
<evidence type="ECO:0000259" key="2">
    <source>
        <dbReference type="PROSITE" id="PS50181"/>
    </source>
</evidence>
<dbReference type="RefSeq" id="WP_085783835.1">
    <property type="nucleotide sequence ID" value="NZ_CP008743.1"/>
</dbReference>
<evidence type="ECO:0000313" key="4">
    <source>
        <dbReference type="Proteomes" id="UP000237351"/>
    </source>
</evidence>
<dbReference type="InterPro" id="IPR036047">
    <property type="entry name" value="F-box-like_dom_sf"/>
</dbReference>
<feature type="chain" id="PRO_5013026586" description="F-box domain-containing protein" evidence="1">
    <location>
        <begin position="25"/>
        <end position="460"/>
    </location>
</feature>